<reference evidence="1" key="1">
    <citation type="submission" date="2022-11" db="EMBL/GenBank/DDBJ databases">
        <title>Minimal conservation of predation-associated metabolite biosynthetic gene clusters underscores biosynthetic potential of Myxococcota including descriptions for ten novel species: Archangium lansinium sp. nov., Myxococcus landrumus sp. nov., Nannocystis bai.</title>
        <authorList>
            <person name="Ahearne A."/>
            <person name="Stevens C."/>
            <person name="Phillips K."/>
        </authorList>
    </citation>
    <scope>NUCLEOTIDE SEQUENCE</scope>
    <source>
        <strain evidence="1">Na p29</strain>
    </source>
</reference>
<organism evidence="1 2">
    <name type="scientific">Nannocystis pusilla</name>
    <dbReference type="NCBI Taxonomy" id="889268"/>
    <lineage>
        <taxon>Bacteria</taxon>
        <taxon>Pseudomonadati</taxon>
        <taxon>Myxococcota</taxon>
        <taxon>Polyangia</taxon>
        <taxon>Nannocystales</taxon>
        <taxon>Nannocystaceae</taxon>
        <taxon>Nannocystis</taxon>
    </lineage>
</organism>
<dbReference type="InterPro" id="IPR053159">
    <property type="entry name" value="Hybrid_Histidine_Kinase"/>
</dbReference>
<dbReference type="EMBL" id="JAPNKE010000002">
    <property type="protein sequence ID" value="MCY1014136.1"/>
    <property type="molecule type" value="Genomic_DNA"/>
</dbReference>
<dbReference type="Proteomes" id="UP001150924">
    <property type="component" value="Unassembled WGS sequence"/>
</dbReference>
<dbReference type="RefSeq" id="WP_267778383.1">
    <property type="nucleotide sequence ID" value="NZ_JAPNKE010000002.1"/>
</dbReference>
<accession>A0A9X3FA03</accession>
<comment type="caution">
    <text evidence="1">The sequence shown here is derived from an EMBL/GenBank/DDBJ whole genome shotgun (WGS) entry which is preliminary data.</text>
</comment>
<evidence type="ECO:0000313" key="2">
    <source>
        <dbReference type="Proteomes" id="UP001150924"/>
    </source>
</evidence>
<dbReference type="PANTHER" id="PTHR43642:SF1">
    <property type="entry name" value="HYBRID SIGNAL TRANSDUCTION HISTIDINE KINASE G"/>
    <property type="match status" value="1"/>
</dbReference>
<name>A0A9X3FA03_9BACT</name>
<protein>
    <submittedName>
        <fullName evidence="1">Uncharacterized protein</fullName>
    </submittedName>
</protein>
<gene>
    <name evidence="1" type="ORF">OV079_53215</name>
</gene>
<proteinExistence type="predicted"/>
<evidence type="ECO:0000313" key="1">
    <source>
        <dbReference type="EMBL" id="MCY1014136.1"/>
    </source>
</evidence>
<sequence>MTRMVADALVDKPERVAPLAALLWEKTRGNPFFAGQLLRSFAQRGALRWDDEVERWSWHADAVQPVDIRDDVVAFLDGRLDDLGAGERELLQVAACLGNRVRGDALAWAMGLTPAALRARLAR</sequence>
<keyword evidence="2" id="KW-1185">Reference proteome</keyword>
<dbReference type="AlphaFoldDB" id="A0A9X3FA03"/>
<dbReference type="PANTHER" id="PTHR43642">
    <property type="entry name" value="HYBRID SIGNAL TRANSDUCTION HISTIDINE KINASE G"/>
    <property type="match status" value="1"/>
</dbReference>